<sequence>MKKIFLILSILSLTVVTNSCESDITTLNEDPKHPTVVPSGLLVASAEQELISQLLTPNVNNNISRFFTQQWAQTTYIDESNYDMVTRPIPRNHYNRMMASSSAIVHSPGVLSALRDAKQFLQNESLSAAEKGNREAIIELISVYTWANLVDTYGDVPYFGALKAVAGANNASEIPYDDAKTIYLDLIKRIDDANAMINTNQSGYTDDIFYKGNMGKWKKMANSLKFRLAVTLADVEPALSKTYAEAAYNAGLFDNKDDSWGLSAFPSGLFANPVYQEYVQSGRSDFIPSDVLVNYMNSTTDPRRDRWFVKADRVFDDVAGDYVAGTGTYKGGVYGANNSFLSYSRMSSPKVDINGIADAADDGDYMIVTENAQGYLLDYTEISFLRAEAAARGYSVGGTAATLYAAAITASMKEYGISDDKITPFIAANPFNASNWKQSIGFQAWVAMFNKGFQSWNFARRLDYPVFVNPDDSAVDGVPVRMKYSDQEYLLNKNNVTAAAQKIGGDQVTTKVFWDVF</sequence>
<feature type="signal peptide" evidence="1">
    <location>
        <begin position="1"/>
        <end position="21"/>
    </location>
</feature>
<dbReference type="InterPro" id="IPR011990">
    <property type="entry name" value="TPR-like_helical_dom_sf"/>
</dbReference>
<dbReference type="Pfam" id="PF12771">
    <property type="entry name" value="SusD-like_2"/>
    <property type="match status" value="1"/>
</dbReference>
<dbReference type="Proteomes" id="UP000184518">
    <property type="component" value="Unassembled WGS sequence"/>
</dbReference>
<reference evidence="3" key="1">
    <citation type="submission" date="2016-11" db="EMBL/GenBank/DDBJ databases">
        <authorList>
            <person name="Varghese N."/>
            <person name="Submissions S."/>
        </authorList>
    </citation>
    <scope>NUCLEOTIDE SEQUENCE [LARGE SCALE GENOMIC DNA]</scope>
    <source>
        <strain evidence="3">DSM 27619</strain>
    </source>
</reference>
<dbReference type="InterPro" id="IPR041662">
    <property type="entry name" value="SusD-like_2"/>
</dbReference>
<feature type="chain" id="PRO_5012454517" evidence="1">
    <location>
        <begin position="22"/>
        <end position="517"/>
    </location>
</feature>
<dbReference type="OrthoDB" id="725917at2"/>
<dbReference type="AlphaFoldDB" id="A0A1M4ZW45"/>
<name>A0A1M4ZW45_9FLAO</name>
<dbReference type="SUPFAM" id="SSF48452">
    <property type="entry name" value="TPR-like"/>
    <property type="match status" value="1"/>
</dbReference>
<accession>A0A1M4ZW45</accession>
<proteinExistence type="predicted"/>
<organism evidence="2 3">
    <name type="scientific">Chryseobacterium arachidis</name>
    <dbReference type="NCBI Taxonomy" id="1416778"/>
    <lineage>
        <taxon>Bacteria</taxon>
        <taxon>Pseudomonadati</taxon>
        <taxon>Bacteroidota</taxon>
        <taxon>Flavobacteriia</taxon>
        <taxon>Flavobacteriales</taxon>
        <taxon>Weeksellaceae</taxon>
        <taxon>Chryseobacterium group</taxon>
        <taxon>Chryseobacterium</taxon>
    </lineage>
</organism>
<dbReference type="Gene3D" id="1.25.40.390">
    <property type="match status" value="1"/>
</dbReference>
<protein>
    <submittedName>
        <fullName evidence="2">Starch-binding associating with outer membrane</fullName>
    </submittedName>
</protein>
<keyword evidence="1" id="KW-0732">Signal</keyword>
<evidence type="ECO:0000313" key="2">
    <source>
        <dbReference type="EMBL" id="SHF22057.1"/>
    </source>
</evidence>
<evidence type="ECO:0000256" key="1">
    <source>
        <dbReference type="SAM" id="SignalP"/>
    </source>
</evidence>
<evidence type="ECO:0000313" key="3">
    <source>
        <dbReference type="Proteomes" id="UP000184518"/>
    </source>
</evidence>
<gene>
    <name evidence="2" type="ORF">SAMN05443633_103284</name>
</gene>
<dbReference type="RefSeq" id="WP_072955167.1">
    <property type="nucleotide sequence ID" value="NZ_FQUT01000003.1"/>
</dbReference>
<dbReference type="STRING" id="1416778.SAMN05443633_103284"/>
<dbReference type="EMBL" id="FQUT01000003">
    <property type="protein sequence ID" value="SHF22057.1"/>
    <property type="molecule type" value="Genomic_DNA"/>
</dbReference>
<keyword evidence="3" id="KW-1185">Reference proteome</keyword>